<proteinExistence type="predicted"/>
<reference evidence="1 2" key="1">
    <citation type="journal article" date="2002" name="Proc. Natl. Acad. Sci. U.S.A.">
        <title>Genome sequence of the hyperthermophilic crenarchaeon Pyrobaculum aerophilum.</title>
        <authorList>
            <person name="Fitz-Gibbon S.T."/>
            <person name="Ladner H."/>
            <person name="Kim U.J."/>
            <person name="Stetter K.O."/>
            <person name="Simon M.I."/>
            <person name="Miller J.H."/>
        </authorList>
    </citation>
    <scope>NUCLEOTIDE SEQUENCE [LARGE SCALE GENOMIC DNA]</scope>
    <source>
        <strain evidence="2">ATCC 51768 / DSM 7523 / JCM 9630 / CIP 104966 / NBRC 100827 / IM2</strain>
    </source>
</reference>
<evidence type="ECO:0000313" key="2">
    <source>
        <dbReference type="Proteomes" id="UP000002439"/>
    </source>
</evidence>
<evidence type="ECO:0000313" key="1">
    <source>
        <dbReference type="EMBL" id="AAL62824.1"/>
    </source>
</evidence>
<keyword evidence="2" id="KW-1185">Reference proteome</keyword>
<dbReference type="Proteomes" id="UP000002439">
    <property type="component" value="Chromosome"/>
</dbReference>
<dbReference type="AlphaFoldDB" id="Q8ZZ17"/>
<protein>
    <submittedName>
        <fullName evidence="1">Uncharacterized protein</fullName>
    </submittedName>
</protein>
<sequence>MLPPERIGARALRRGAGLLGSASVDSAGCWSPEERRPNSAAGWEFYAPLASLKPVAWSGTRLESREVARLDKLFDLS</sequence>
<dbReference type="KEGG" id="pai:PAE0487"/>
<name>Q8ZZ17_PYRAE</name>
<dbReference type="EMBL" id="AE009441">
    <property type="protein sequence ID" value="AAL62824.1"/>
    <property type="molecule type" value="Genomic_DNA"/>
</dbReference>
<dbReference type="EnsemblBacteria" id="AAL62824">
    <property type="protein sequence ID" value="AAL62824"/>
    <property type="gene ID" value="PAE0487"/>
</dbReference>
<gene>
    <name evidence="1" type="ordered locus">PAE0487</name>
</gene>
<dbReference type="HOGENOM" id="CLU_2629865_0_0_2"/>
<organism evidence="1 2">
    <name type="scientific">Pyrobaculum aerophilum (strain ATCC 51768 / DSM 7523 / JCM 9630 / CIP 104966 / NBRC 100827 / IM2)</name>
    <dbReference type="NCBI Taxonomy" id="178306"/>
    <lineage>
        <taxon>Archaea</taxon>
        <taxon>Thermoproteota</taxon>
        <taxon>Thermoprotei</taxon>
        <taxon>Thermoproteales</taxon>
        <taxon>Thermoproteaceae</taxon>
        <taxon>Pyrobaculum</taxon>
    </lineage>
</organism>
<dbReference type="InParanoid" id="Q8ZZ17"/>
<accession>Q8ZZ17</accession>